<keyword evidence="1" id="KW-0472">Membrane</keyword>
<proteinExistence type="predicted"/>
<dbReference type="InterPro" id="IPR058486">
    <property type="entry name" value="DUF8173"/>
</dbReference>
<keyword evidence="1" id="KW-1133">Transmembrane helix</keyword>
<gene>
    <name evidence="3" type="ORF">GRX03_00260</name>
</gene>
<dbReference type="AlphaFoldDB" id="A0A6B0T3J4"/>
<reference evidence="3 4" key="1">
    <citation type="submission" date="2019-12" db="EMBL/GenBank/DDBJ databases">
        <title>Isolation and characterization of three novel carbon monoxide-oxidizing members of Halobacteria from salione crusts and soils.</title>
        <authorList>
            <person name="Myers M.R."/>
            <person name="King G.M."/>
        </authorList>
    </citation>
    <scope>NUCLEOTIDE SEQUENCE [LARGE SCALE GENOMIC DNA]</scope>
    <source>
        <strain evidence="3 4">WSH3</strain>
    </source>
</reference>
<feature type="domain" description="DUF8173" evidence="2">
    <location>
        <begin position="10"/>
        <end position="172"/>
    </location>
</feature>
<dbReference type="Pfam" id="PF26514">
    <property type="entry name" value="DUF8173"/>
    <property type="match status" value="1"/>
</dbReference>
<name>A0A6B0T3J4_9EURY</name>
<keyword evidence="4" id="KW-1185">Reference proteome</keyword>
<evidence type="ECO:0000259" key="2">
    <source>
        <dbReference type="Pfam" id="PF26514"/>
    </source>
</evidence>
<evidence type="ECO:0000313" key="3">
    <source>
        <dbReference type="EMBL" id="MXR50043.1"/>
    </source>
</evidence>
<organism evidence="3 4">
    <name type="scientific">Halovenus carboxidivorans</name>
    <dbReference type="NCBI Taxonomy" id="2692199"/>
    <lineage>
        <taxon>Archaea</taxon>
        <taxon>Methanobacteriati</taxon>
        <taxon>Methanobacteriota</taxon>
        <taxon>Stenosarchaea group</taxon>
        <taxon>Halobacteria</taxon>
        <taxon>Halobacteriales</taxon>
        <taxon>Haloarculaceae</taxon>
        <taxon>Halovenus</taxon>
    </lineage>
</organism>
<dbReference type="Proteomes" id="UP000466535">
    <property type="component" value="Unassembled WGS sequence"/>
</dbReference>
<accession>A0A6B0T3J4</accession>
<feature type="transmembrane region" description="Helical" evidence="1">
    <location>
        <begin position="106"/>
        <end position="126"/>
    </location>
</feature>
<dbReference type="RefSeq" id="WP_159762209.1">
    <property type="nucleotide sequence ID" value="NZ_WUUT01000001.1"/>
</dbReference>
<feature type="transmembrane region" description="Helical" evidence="1">
    <location>
        <begin position="44"/>
        <end position="61"/>
    </location>
</feature>
<sequence>MERHSPRRPALVSCGLVCASVFVEPASAEVGGAADPSFVLHERPLLTVVTIFVIGTALVLVSPEYTEDVTDTILEEPGSSFGAGLLGLFSLFGLAVILVLSRIGVVLLVPIAFGIVVVGVIGYLTAGRVVGETWPAALAVATVLGGLFSVIPVLGTIGGLVVLTLGLGGVIVHWQRGGGREGGAGRSGGGEVRMPGS</sequence>
<comment type="caution">
    <text evidence="3">The sequence shown here is derived from an EMBL/GenBank/DDBJ whole genome shotgun (WGS) entry which is preliminary data.</text>
</comment>
<dbReference type="EMBL" id="WUUT01000001">
    <property type="protein sequence ID" value="MXR50043.1"/>
    <property type="molecule type" value="Genomic_DNA"/>
</dbReference>
<evidence type="ECO:0000313" key="4">
    <source>
        <dbReference type="Proteomes" id="UP000466535"/>
    </source>
</evidence>
<keyword evidence="1" id="KW-0812">Transmembrane</keyword>
<feature type="transmembrane region" description="Helical" evidence="1">
    <location>
        <begin position="81"/>
        <end position="100"/>
    </location>
</feature>
<feature type="transmembrane region" description="Helical" evidence="1">
    <location>
        <begin position="133"/>
        <end position="151"/>
    </location>
</feature>
<protein>
    <recommendedName>
        <fullName evidence="2">DUF8173 domain-containing protein</fullName>
    </recommendedName>
</protein>
<evidence type="ECO:0000256" key="1">
    <source>
        <dbReference type="SAM" id="Phobius"/>
    </source>
</evidence>